<feature type="transmembrane region" description="Helical" evidence="9">
    <location>
        <begin position="18"/>
        <end position="38"/>
    </location>
</feature>
<evidence type="ECO:0000259" key="11">
    <source>
        <dbReference type="Pfam" id="PF16916"/>
    </source>
</evidence>
<dbReference type="Proteomes" id="UP000270530">
    <property type="component" value="Chromosome"/>
</dbReference>
<comment type="subcellular location">
    <subcellularLocation>
        <location evidence="1">Membrane</location>
        <topology evidence="1">Multi-pass membrane protein</topology>
    </subcellularLocation>
</comment>
<dbReference type="NCBIfam" id="TIGR01297">
    <property type="entry name" value="CDF"/>
    <property type="match status" value="1"/>
</dbReference>
<dbReference type="InterPro" id="IPR058533">
    <property type="entry name" value="Cation_efflux_TM"/>
</dbReference>
<dbReference type="Gene3D" id="1.20.1510.10">
    <property type="entry name" value="Cation efflux protein transmembrane domain"/>
    <property type="match status" value="1"/>
</dbReference>
<dbReference type="PANTHER" id="PTHR11562">
    <property type="entry name" value="CATION EFFLUX PROTEIN/ ZINC TRANSPORTER"/>
    <property type="match status" value="1"/>
</dbReference>
<reference evidence="13" key="2">
    <citation type="submission" date="2018-06" db="EMBL/GenBank/DDBJ databases">
        <title>Genome sequence of Rhodanobacteraceae bacterium strain Dysh456.</title>
        <authorList>
            <person name="Fukui M."/>
        </authorList>
    </citation>
    <scope>NUCLEOTIDE SEQUENCE [LARGE SCALE GENOMIC DNA]</scope>
    <source>
        <strain evidence="13">Dysh456</strain>
    </source>
</reference>
<proteinExistence type="inferred from homology"/>
<keyword evidence="4 9" id="KW-0812">Transmembrane</keyword>
<dbReference type="GO" id="GO:0005886">
    <property type="term" value="C:plasma membrane"/>
    <property type="evidence" value="ECO:0007669"/>
    <property type="project" value="TreeGrafter"/>
</dbReference>
<dbReference type="AlphaFoldDB" id="A0A2Z6E417"/>
<feature type="transmembrane region" description="Helical" evidence="9">
    <location>
        <begin position="123"/>
        <end position="141"/>
    </location>
</feature>
<evidence type="ECO:0000256" key="6">
    <source>
        <dbReference type="ARBA" id="ARBA00022989"/>
    </source>
</evidence>
<keyword evidence="13" id="KW-1185">Reference proteome</keyword>
<feature type="domain" description="Cation efflux protein transmembrane" evidence="10">
    <location>
        <begin position="18"/>
        <end position="211"/>
    </location>
</feature>
<keyword evidence="5" id="KW-0862">Zinc</keyword>
<accession>A0A2Z6E417</accession>
<organism evidence="12 13">
    <name type="scientific">Aerosticca soli</name>
    <dbReference type="NCBI Taxonomy" id="2010829"/>
    <lineage>
        <taxon>Bacteria</taxon>
        <taxon>Pseudomonadati</taxon>
        <taxon>Pseudomonadota</taxon>
        <taxon>Gammaproteobacteria</taxon>
        <taxon>Lysobacterales</taxon>
        <taxon>Rhodanobacteraceae</taxon>
        <taxon>Aerosticca</taxon>
    </lineage>
</organism>
<gene>
    <name evidence="12" type="ORF">ALSL_0998</name>
</gene>
<evidence type="ECO:0000256" key="8">
    <source>
        <dbReference type="ARBA" id="ARBA00023136"/>
    </source>
</evidence>
<evidence type="ECO:0000313" key="13">
    <source>
        <dbReference type="Proteomes" id="UP000270530"/>
    </source>
</evidence>
<feature type="transmembrane region" description="Helical" evidence="9">
    <location>
        <begin position="81"/>
        <end position="103"/>
    </location>
</feature>
<evidence type="ECO:0000256" key="2">
    <source>
        <dbReference type="ARBA" id="ARBA00008873"/>
    </source>
</evidence>
<dbReference type="InterPro" id="IPR027470">
    <property type="entry name" value="Cation_efflux_CTD"/>
</dbReference>
<name>A0A2Z6E417_9GAMM</name>
<dbReference type="EMBL" id="AP018560">
    <property type="protein sequence ID" value="BBD79662.1"/>
    <property type="molecule type" value="Genomic_DNA"/>
</dbReference>
<evidence type="ECO:0000256" key="9">
    <source>
        <dbReference type="SAM" id="Phobius"/>
    </source>
</evidence>
<evidence type="ECO:0000256" key="7">
    <source>
        <dbReference type="ARBA" id="ARBA00023065"/>
    </source>
</evidence>
<dbReference type="InterPro" id="IPR027469">
    <property type="entry name" value="Cation_efflux_TMD_sf"/>
</dbReference>
<feature type="transmembrane region" description="Helical" evidence="9">
    <location>
        <begin position="153"/>
        <end position="174"/>
    </location>
</feature>
<dbReference type="SUPFAM" id="SSF161111">
    <property type="entry name" value="Cation efflux protein transmembrane domain-like"/>
    <property type="match status" value="1"/>
</dbReference>
<dbReference type="PANTHER" id="PTHR11562:SF17">
    <property type="entry name" value="RE54080P-RELATED"/>
    <property type="match status" value="1"/>
</dbReference>
<keyword evidence="6 9" id="KW-1133">Transmembrane helix</keyword>
<dbReference type="Pfam" id="PF01545">
    <property type="entry name" value="Cation_efflux"/>
    <property type="match status" value="1"/>
</dbReference>
<comment type="similarity">
    <text evidence="2">Belongs to the cation diffusion facilitator (CDF) transporter (TC 2.A.4) family. SLC30A subfamily.</text>
</comment>
<feature type="transmembrane region" description="Helical" evidence="9">
    <location>
        <begin position="186"/>
        <end position="203"/>
    </location>
</feature>
<dbReference type="Pfam" id="PF16916">
    <property type="entry name" value="ZT_dimer"/>
    <property type="match status" value="1"/>
</dbReference>
<evidence type="ECO:0000256" key="1">
    <source>
        <dbReference type="ARBA" id="ARBA00004141"/>
    </source>
</evidence>
<dbReference type="InterPro" id="IPR036837">
    <property type="entry name" value="Cation_efflux_CTD_sf"/>
</dbReference>
<dbReference type="SUPFAM" id="SSF160240">
    <property type="entry name" value="Cation efflux protein cytoplasmic domain-like"/>
    <property type="match status" value="1"/>
</dbReference>
<dbReference type="InterPro" id="IPR050681">
    <property type="entry name" value="CDF/SLC30A"/>
</dbReference>
<evidence type="ECO:0000313" key="12">
    <source>
        <dbReference type="EMBL" id="BBD79662.1"/>
    </source>
</evidence>
<reference evidence="13" key="1">
    <citation type="submission" date="2018-04" db="EMBL/GenBank/DDBJ databases">
        <authorList>
            <person name="Watanabe M."/>
            <person name="Kojima H."/>
        </authorList>
    </citation>
    <scope>NUCLEOTIDE SEQUENCE [LARGE SCALE GENOMIC DNA]</scope>
    <source>
        <strain evidence="13">Dysh456</strain>
    </source>
</reference>
<evidence type="ECO:0000256" key="5">
    <source>
        <dbReference type="ARBA" id="ARBA00022906"/>
    </source>
</evidence>
<keyword evidence="8 9" id="KW-0472">Membrane</keyword>
<feature type="transmembrane region" description="Helical" evidence="9">
    <location>
        <begin position="50"/>
        <end position="69"/>
    </location>
</feature>
<keyword evidence="3" id="KW-0813">Transport</keyword>
<sequence length="306" mass="32799">MDEARHRPHAGSRRPGRLLAALALTAAMTVFEVIGGWWSGSLALLADAGHMLVDTLGLLLAVVGAWLAARPADARRSYGYGRLEVLAGFVNALLQFVLVGFIVWEAIGRLLHLDAVRILSGPMLLVALAGLAVNLLVLRILHGHAHDDVNTGAAALHVLGDLLGSIAAVLAALAVRWGGWTFADPVLSLLVALLILGSAWRLLRRASHILLEGVPEGLDTTELASALHEADAAIRDVHHVHVWQLASGARIATLHVRLAGEEGRSRALSEVHRMLRDRFGIRHATVQVDDPHCPDDLPGHDPHRQG</sequence>
<evidence type="ECO:0000259" key="10">
    <source>
        <dbReference type="Pfam" id="PF01545"/>
    </source>
</evidence>
<dbReference type="InterPro" id="IPR002524">
    <property type="entry name" value="Cation_efflux"/>
</dbReference>
<dbReference type="KEGG" id="rbd:ALSL_0998"/>
<keyword evidence="7" id="KW-0406">Ion transport</keyword>
<protein>
    <submittedName>
        <fullName evidence="12">Cobalt-zinc-cadmium resistance protein CzcD</fullName>
    </submittedName>
</protein>
<evidence type="ECO:0000256" key="4">
    <source>
        <dbReference type="ARBA" id="ARBA00022692"/>
    </source>
</evidence>
<keyword evidence="5" id="KW-0864">Zinc transport</keyword>
<feature type="domain" description="Cation efflux protein cytoplasmic" evidence="11">
    <location>
        <begin position="220"/>
        <end position="289"/>
    </location>
</feature>
<evidence type="ECO:0000256" key="3">
    <source>
        <dbReference type="ARBA" id="ARBA00022448"/>
    </source>
</evidence>
<dbReference type="GO" id="GO:0005385">
    <property type="term" value="F:zinc ion transmembrane transporter activity"/>
    <property type="evidence" value="ECO:0007669"/>
    <property type="project" value="TreeGrafter"/>
</dbReference>